<dbReference type="InterPro" id="IPR043136">
    <property type="entry name" value="B30.2/SPRY_sf"/>
</dbReference>
<dbReference type="Proteomes" id="UP000324800">
    <property type="component" value="Unassembled WGS sequence"/>
</dbReference>
<gene>
    <name evidence="2" type="ORF">EZS28_020184</name>
</gene>
<evidence type="ECO:0000313" key="2">
    <source>
        <dbReference type="EMBL" id="KAA6384287.1"/>
    </source>
</evidence>
<evidence type="ECO:0008006" key="4">
    <source>
        <dbReference type="Google" id="ProtNLM"/>
    </source>
</evidence>
<protein>
    <recommendedName>
        <fullName evidence="4">B30.2/SPRY domain-containing protein</fullName>
    </recommendedName>
</protein>
<proteinExistence type="predicted"/>
<feature type="compositionally biased region" description="Basic and acidic residues" evidence="1">
    <location>
        <begin position="35"/>
        <end position="46"/>
    </location>
</feature>
<feature type="non-terminal residue" evidence="2">
    <location>
        <position position="1"/>
    </location>
</feature>
<evidence type="ECO:0000256" key="1">
    <source>
        <dbReference type="SAM" id="MobiDB-lite"/>
    </source>
</evidence>
<feature type="region of interest" description="Disordered" evidence="1">
    <location>
        <begin position="26"/>
        <end position="46"/>
    </location>
</feature>
<name>A0A5J4VNQ1_9EUKA</name>
<organism evidence="2 3">
    <name type="scientific">Streblomastix strix</name>
    <dbReference type="NCBI Taxonomy" id="222440"/>
    <lineage>
        <taxon>Eukaryota</taxon>
        <taxon>Metamonada</taxon>
        <taxon>Preaxostyla</taxon>
        <taxon>Oxymonadida</taxon>
        <taxon>Streblomastigidae</taxon>
        <taxon>Streblomastix</taxon>
    </lineage>
</organism>
<sequence>KENSQKRADVAEKKVAELNEKLLDAQNEVSVQQEENEKEKKKTEEIMAKTIDELMKRKEVETEKEMVEEQNWKKENVKQDNKDNVKQEQDKKQAMQRRQRQFPTIAINNPDPADFAILDVDGMKKIIKKRKKYNTLSLVQVLENGIWSMETEFNNSHGGAVAIGIVQDSYEFPAGVNPGLPPHTDYMAVFVGKGWNTPQIYYQGNSTLGMTGFGDNEIARLEYDSLEGTLFLFVNNQQQPLFVEGIKDRVRFIISMRYADSSCTIRTFRKLDIPESVQMDDEQAVQW</sequence>
<evidence type="ECO:0000313" key="3">
    <source>
        <dbReference type="Proteomes" id="UP000324800"/>
    </source>
</evidence>
<comment type="caution">
    <text evidence="2">The sequence shown here is derived from an EMBL/GenBank/DDBJ whole genome shotgun (WGS) entry which is preliminary data.</text>
</comment>
<dbReference type="EMBL" id="SNRW01005828">
    <property type="protein sequence ID" value="KAA6384287.1"/>
    <property type="molecule type" value="Genomic_DNA"/>
</dbReference>
<reference evidence="2 3" key="1">
    <citation type="submission" date="2019-03" db="EMBL/GenBank/DDBJ databases">
        <title>Single cell metagenomics reveals metabolic interactions within the superorganism composed of flagellate Streblomastix strix and complex community of Bacteroidetes bacteria on its surface.</title>
        <authorList>
            <person name="Treitli S.C."/>
            <person name="Kolisko M."/>
            <person name="Husnik F."/>
            <person name="Keeling P."/>
            <person name="Hampl V."/>
        </authorList>
    </citation>
    <scope>NUCLEOTIDE SEQUENCE [LARGE SCALE GENOMIC DNA]</scope>
    <source>
        <strain evidence="2">ST1C</strain>
    </source>
</reference>
<dbReference type="AlphaFoldDB" id="A0A5J4VNQ1"/>
<dbReference type="Gene3D" id="2.60.120.920">
    <property type="match status" value="1"/>
</dbReference>
<feature type="compositionally biased region" description="Basic and acidic residues" evidence="1">
    <location>
        <begin position="60"/>
        <end position="93"/>
    </location>
</feature>
<feature type="region of interest" description="Disordered" evidence="1">
    <location>
        <begin position="60"/>
        <end position="96"/>
    </location>
</feature>
<accession>A0A5J4VNQ1</accession>